<keyword evidence="3" id="KW-0349">Heme</keyword>
<dbReference type="AlphaFoldDB" id="A0A7H8R507"/>
<name>A0A7H8R507_TALRU</name>
<evidence type="ECO:0000256" key="2">
    <source>
        <dbReference type="ARBA" id="ARBA00010617"/>
    </source>
</evidence>
<dbReference type="KEGG" id="trg:TRUGW13939_08588"/>
<keyword evidence="9" id="KW-1185">Reference proteome</keyword>
<evidence type="ECO:0000256" key="4">
    <source>
        <dbReference type="ARBA" id="ARBA00022723"/>
    </source>
</evidence>
<dbReference type="InterPro" id="IPR050364">
    <property type="entry name" value="Cytochrome_P450_fung"/>
</dbReference>
<evidence type="ECO:0000313" key="8">
    <source>
        <dbReference type="EMBL" id="QKX61440.1"/>
    </source>
</evidence>
<evidence type="ECO:0000256" key="3">
    <source>
        <dbReference type="ARBA" id="ARBA00022617"/>
    </source>
</evidence>
<dbReference type="GO" id="GO:0005506">
    <property type="term" value="F:iron ion binding"/>
    <property type="evidence" value="ECO:0007669"/>
    <property type="project" value="InterPro"/>
</dbReference>
<gene>
    <name evidence="8" type="ORF">TRUGW13939_08588</name>
</gene>
<evidence type="ECO:0000256" key="6">
    <source>
        <dbReference type="ARBA" id="ARBA00023004"/>
    </source>
</evidence>
<dbReference type="Pfam" id="PF00067">
    <property type="entry name" value="p450"/>
    <property type="match status" value="1"/>
</dbReference>
<dbReference type="OrthoDB" id="2789670at2759"/>
<organism evidence="8 9">
    <name type="scientific">Talaromyces rugulosus</name>
    <name type="common">Penicillium rugulosum</name>
    <dbReference type="NCBI Taxonomy" id="121627"/>
    <lineage>
        <taxon>Eukaryota</taxon>
        <taxon>Fungi</taxon>
        <taxon>Dikarya</taxon>
        <taxon>Ascomycota</taxon>
        <taxon>Pezizomycotina</taxon>
        <taxon>Eurotiomycetes</taxon>
        <taxon>Eurotiomycetidae</taxon>
        <taxon>Eurotiales</taxon>
        <taxon>Trichocomaceae</taxon>
        <taxon>Talaromyces</taxon>
        <taxon>Talaromyces sect. Islandici</taxon>
    </lineage>
</organism>
<keyword evidence="6" id="KW-0408">Iron</keyword>
<dbReference type="SUPFAM" id="SSF48264">
    <property type="entry name" value="Cytochrome P450"/>
    <property type="match status" value="1"/>
</dbReference>
<dbReference type="GO" id="GO:0004497">
    <property type="term" value="F:monooxygenase activity"/>
    <property type="evidence" value="ECO:0007669"/>
    <property type="project" value="UniProtKB-KW"/>
</dbReference>
<proteinExistence type="inferred from homology"/>
<evidence type="ECO:0000313" key="9">
    <source>
        <dbReference type="Proteomes" id="UP000509510"/>
    </source>
</evidence>
<dbReference type="InterPro" id="IPR001128">
    <property type="entry name" value="Cyt_P450"/>
</dbReference>
<comment type="cofactor">
    <cofactor evidence="1">
        <name>heme</name>
        <dbReference type="ChEBI" id="CHEBI:30413"/>
    </cofactor>
</comment>
<dbReference type="RefSeq" id="XP_035347614.1">
    <property type="nucleotide sequence ID" value="XM_035491721.1"/>
</dbReference>
<dbReference type="GO" id="GO:0016705">
    <property type="term" value="F:oxidoreductase activity, acting on paired donors, with incorporation or reduction of molecular oxygen"/>
    <property type="evidence" value="ECO:0007669"/>
    <property type="project" value="InterPro"/>
</dbReference>
<keyword evidence="4" id="KW-0479">Metal-binding</keyword>
<dbReference type="GeneID" id="55996076"/>
<accession>A0A7H8R507</accession>
<keyword evidence="7" id="KW-0503">Monooxygenase</keyword>
<keyword evidence="5" id="KW-0560">Oxidoreductase</keyword>
<dbReference type="GO" id="GO:0020037">
    <property type="term" value="F:heme binding"/>
    <property type="evidence" value="ECO:0007669"/>
    <property type="project" value="InterPro"/>
</dbReference>
<sequence length="267" mass="29865">MSNKTSGRPEMIMANKVSDYGSMSSANVTIPHFVVIAGIFTKNLASRQRQHNFTAFKKVNTDSATVLRTAYGYTIETHTPDPLAESGDKMMIEFSMAAVPMAWAVDIIPILQYLPICFPSPKFQKTARIWRKSIQSSACIPYRFVKTQMATSIITGVAKKTKVLLSGQLLVFTGLPRTPSNHPHHIHLGGDQIQTCAVQGSRRNLSCYGKRPPAEDREKWPYINALVKGITRWWSIAPMGFPHTTTEDVEYNGVHIRKDAFLLPAVW</sequence>
<dbReference type="Proteomes" id="UP000509510">
    <property type="component" value="Chromosome V"/>
</dbReference>
<reference evidence="9" key="1">
    <citation type="submission" date="2020-06" db="EMBL/GenBank/DDBJ databases">
        <title>A chromosome-scale genome assembly of Talaromyces rugulosus W13939.</title>
        <authorList>
            <person name="Wang B."/>
            <person name="Guo L."/>
            <person name="Ye K."/>
            <person name="Wang L."/>
        </authorList>
    </citation>
    <scope>NUCLEOTIDE SEQUENCE [LARGE SCALE GENOMIC DNA]</scope>
    <source>
        <strain evidence="9">W13939</strain>
    </source>
</reference>
<evidence type="ECO:0000256" key="1">
    <source>
        <dbReference type="ARBA" id="ARBA00001971"/>
    </source>
</evidence>
<dbReference type="EMBL" id="CP055902">
    <property type="protein sequence ID" value="QKX61440.1"/>
    <property type="molecule type" value="Genomic_DNA"/>
</dbReference>
<evidence type="ECO:0000256" key="5">
    <source>
        <dbReference type="ARBA" id="ARBA00023002"/>
    </source>
</evidence>
<comment type="similarity">
    <text evidence="2">Belongs to the cytochrome P450 family.</text>
</comment>
<dbReference type="PANTHER" id="PTHR46300">
    <property type="entry name" value="P450, PUTATIVE (EUROFUNG)-RELATED-RELATED"/>
    <property type="match status" value="1"/>
</dbReference>
<dbReference type="InterPro" id="IPR036396">
    <property type="entry name" value="Cyt_P450_sf"/>
</dbReference>
<dbReference type="PANTHER" id="PTHR46300:SF7">
    <property type="entry name" value="P450, PUTATIVE (EUROFUNG)-RELATED"/>
    <property type="match status" value="1"/>
</dbReference>
<dbReference type="Gene3D" id="1.10.630.10">
    <property type="entry name" value="Cytochrome P450"/>
    <property type="match status" value="1"/>
</dbReference>
<protein>
    <submittedName>
        <fullName evidence="8">Uncharacterized protein</fullName>
    </submittedName>
</protein>
<evidence type="ECO:0000256" key="7">
    <source>
        <dbReference type="ARBA" id="ARBA00023033"/>
    </source>
</evidence>